<evidence type="ECO:0000313" key="5">
    <source>
        <dbReference type="Proteomes" id="UP000001635"/>
    </source>
</evidence>
<proteinExistence type="predicted"/>
<dbReference type="RefSeq" id="WP_014021036.1">
    <property type="nucleotide sequence ID" value="NC_015914.1"/>
</dbReference>
<dbReference type="KEGG" id="cmr:Cycma_3018"/>
<dbReference type="eggNOG" id="COG1051">
    <property type="taxonomic scope" value="Bacteria"/>
</dbReference>
<dbReference type="OrthoDB" id="9810648at2"/>
<dbReference type="PANTHER" id="PTHR43046:SF14">
    <property type="entry name" value="MUTT_NUDIX FAMILY PROTEIN"/>
    <property type="match status" value="1"/>
</dbReference>
<feature type="domain" description="Nudix hydrolase" evidence="3">
    <location>
        <begin position="9"/>
        <end position="133"/>
    </location>
</feature>
<dbReference type="GO" id="GO:0016787">
    <property type="term" value="F:hydrolase activity"/>
    <property type="evidence" value="ECO:0007669"/>
    <property type="project" value="UniProtKB-KW"/>
</dbReference>
<dbReference type="SUPFAM" id="SSF55811">
    <property type="entry name" value="Nudix"/>
    <property type="match status" value="1"/>
</dbReference>
<accession>G0J562</accession>
<dbReference type="EMBL" id="CP002955">
    <property type="protein sequence ID" value="AEL26746.1"/>
    <property type="molecule type" value="Genomic_DNA"/>
</dbReference>
<reference evidence="5" key="1">
    <citation type="submission" date="2011-07" db="EMBL/GenBank/DDBJ databases">
        <title>The complete genome of Cyclobacterium marinum DSM 745.</title>
        <authorList>
            <person name="Lucas S."/>
            <person name="Han J."/>
            <person name="Lapidus A."/>
            <person name="Bruce D."/>
            <person name="Goodwin L."/>
            <person name="Pitluck S."/>
            <person name="Peters L."/>
            <person name="Kyrpides N."/>
            <person name="Mavromatis K."/>
            <person name="Ivanova N."/>
            <person name="Ovchinnikova G."/>
            <person name="Chertkov O."/>
            <person name="Detter J.C."/>
            <person name="Tapia R."/>
            <person name="Han C."/>
            <person name="Land M."/>
            <person name="Hauser L."/>
            <person name="Markowitz V."/>
            <person name="Cheng J.-F."/>
            <person name="Hugenholtz P."/>
            <person name="Woyke T."/>
            <person name="Wu D."/>
            <person name="Tindall B."/>
            <person name="Schuetze A."/>
            <person name="Brambilla E."/>
            <person name="Klenk H.-P."/>
            <person name="Eisen J.A."/>
        </authorList>
    </citation>
    <scope>NUCLEOTIDE SEQUENCE [LARGE SCALE GENOMIC DNA]</scope>
    <source>
        <strain evidence="5">ATCC 25205 / DSM 745 / LMG 13164 / NCIMB 1802</strain>
    </source>
</reference>
<dbReference type="InterPro" id="IPR000086">
    <property type="entry name" value="NUDIX_hydrolase_dom"/>
</dbReference>
<keyword evidence="2 4" id="KW-0378">Hydrolase</keyword>
<sequence length="142" mass="16265">MANQIPDCFYRVSVKALICDKQNRFLLVKEDNGFWELPGGGLDFGESPRDGLKREIWEEMKLNVTSISAQPSHFFTIKNHNNIFIANAMYEVQLESLNFQPTSECVEIRFFSSADVYKELKVYPNVLAFAKLFEKEPLGSSS</sequence>
<dbReference type="AlphaFoldDB" id="G0J562"/>
<protein>
    <submittedName>
        <fullName evidence="4">NUDIX hydrolase</fullName>
    </submittedName>
</protein>
<dbReference type="Pfam" id="PF00293">
    <property type="entry name" value="NUDIX"/>
    <property type="match status" value="1"/>
</dbReference>
<dbReference type="HOGENOM" id="CLU_037162_18_3_10"/>
<dbReference type="Proteomes" id="UP000001635">
    <property type="component" value="Chromosome"/>
</dbReference>
<gene>
    <name evidence="4" type="ordered locus">Cycma_3018</name>
</gene>
<dbReference type="PROSITE" id="PS51462">
    <property type="entry name" value="NUDIX"/>
    <property type="match status" value="1"/>
</dbReference>
<name>G0J562_CYCMS</name>
<keyword evidence="5" id="KW-1185">Reference proteome</keyword>
<dbReference type="InterPro" id="IPR015797">
    <property type="entry name" value="NUDIX_hydrolase-like_dom_sf"/>
</dbReference>
<evidence type="ECO:0000256" key="1">
    <source>
        <dbReference type="ARBA" id="ARBA00001946"/>
    </source>
</evidence>
<evidence type="ECO:0000313" key="4">
    <source>
        <dbReference type="EMBL" id="AEL26746.1"/>
    </source>
</evidence>
<evidence type="ECO:0000259" key="3">
    <source>
        <dbReference type="PROSITE" id="PS51462"/>
    </source>
</evidence>
<organism evidence="4 5">
    <name type="scientific">Cyclobacterium marinum (strain ATCC 25205 / DSM 745 / LMG 13164 / NCIMB 1802)</name>
    <name type="common">Flectobacillus marinus</name>
    <dbReference type="NCBI Taxonomy" id="880070"/>
    <lineage>
        <taxon>Bacteria</taxon>
        <taxon>Pseudomonadati</taxon>
        <taxon>Bacteroidota</taxon>
        <taxon>Cytophagia</taxon>
        <taxon>Cytophagales</taxon>
        <taxon>Cyclobacteriaceae</taxon>
        <taxon>Cyclobacterium</taxon>
    </lineage>
</organism>
<dbReference type="Gene3D" id="3.90.79.10">
    <property type="entry name" value="Nucleoside Triphosphate Pyrophosphohydrolase"/>
    <property type="match status" value="1"/>
</dbReference>
<comment type="cofactor">
    <cofactor evidence="1">
        <name>Mg(2+)</name>
        <dbReference type="ChEBI" id="CHEBI:18420"/>
    </cofactor>
</comment>
<dbReference type="STRING" id="880070.Cycma_3018"/>
<dbReference type="PANTHER" id="PTHR43046">
    <property type="entry name" value="GDP-MANNOSE MANNOSYL HYDROLASE"/>
    <property type="match status" value="1"/>
</dbReference>
<evidence type="ECO:0000256" key="2">
    <source>
        <dbReference type="ARBA" id="ARBA00022801"/>
    </source>
</evidence>